<dbReference type="Proteomes" id="UP000494206">
    <property type="component" value="Unassembled WGS sequence"/>
</dbReference>
<comment type="caution">
    <text evidence="7">The sequence shown here is derived from an EMBL/GenBank/DDBJ whole genome shotgun (WGS) entry which is preliminary data.</text>
</comment>
<proteinExistence type="inferred from homology"/>
<evidence type="ECO:0000256" key="4">
    <source>
        <dbReference type="ARBA" id="ARBA00022989"/>
    </source>
</evidence>
<evidence type="ECO:0000313" key="7">
    <source>
        <dbReference type="EMBL" id="CAB3408423.1"/>
    </source>
</evidence>
<dbReference type="GO" id="GO:0016020">
    <property type="term" value="C:membrane"/>
    <property type="evidence" value="ECO:0007669"/>
    <property type="project" value="UniProtKB-SubCell"/>
</dbReference>
<reference evidence="7 8" key="1">
    <citation type="submission" date="2020-04" db="EMBL/GenBank/DDBJ databases">
        <authorList>
            <person name="Laetsch R D."/>
            <person name="Stevens L."/>
            <person name="Kumar S."/>
            <person name="Blaxter L. M."/>
        </authorList>
    </citation>
    <scope>NUCLEOTIDE SEQUENCE [LARGE SCALE GENOMIC DNA]</scope>
</reference>
<dbReference type="EMBL" id="CADEPM010000007">
    <property type="protein sequence ID" value="CAB3408423.1"/>
    <property type="molecule type" value="Genomic_DNA"/>
</dbReference>
<dbReference type="Pfam" id="PF01679">
    <property type="entry name" value="Pmp3"/>
    <property type="match status" value="1"/>
</dbReference>
<name>A0A8S1F9Y3_9PELO</name>
<organism evidence="7 8">
    <name type="scientific">Caenorhabditis bovis</name>
    <dbReference type="NCBI Taxonomy" id="2654633"/>
    <lineage>
        <taxon>Eukaryota</taxon>
        <taxon>Metazoa</taxon>
        <taxon>Ecdysozoa</taxon>
        <taxon>Nematoda</taxon>
        <taxon>Chromadorea</taxon>
        <taxon>Rhabditida</taxon>
        <taxon>Rhabditina</taxon>
        <taxon>Rhabditomorpha</taxon>
        <taxon>Rhabditoidea</taxon>
        <taxon>Rhabditidae</taxon>
        <taxon>Peloderinae</taxon>
        <taxon>Caenorhabditis</taxon>
    </lineage>
</organism>
<dbReference type="OrthoDB" id="2802411at2759"/>
<keyword evidence="8" id="KW-1185">Reference proteome</keyword>
<comment type="similarity">
    <text evidence="2">Belongs to the UPF0057 (PMP3) family.</text>
</comment>
<gene>
    <name evidence="7" type="ORF">CBOVIS_LOCUS10207</name>
</gene>
<evidence type="ECO:0000256" key="1">
    <source>
        <dbReference type="ARBA" id="ARBA00004370"/>
    </source>
</evidence>
<comment type="subcellular location">
    <subcellularLocation>
        <location evidence="1">Membrane</location>
    </subcellularLocation>
</comment>
<evidence type="ECO:0008006" key="9">
    <source>
        <dbReference type="Google" id="ProtNLM"/>
    </source>
</evidence>
<feature type="transmembrane region" description="Helical" evidence="6">
    <location>
        <begin position="49"/>
        <end position="70"/>
    </location>
</feature>
<feature type="transmembrane region" description="Helical" evidence="6">
    <location>
        <begin position="24"/>
        <end position="42"/>
    </location>
</feature>
<protein>
    <recommendedName>
        <fullName evidence="9">YqaE/Pmp3 family membrane protein</fullName>
    </recommendedName>
</protein>
<evidence type="ECO:0000256" key="6">
    <source>
        <dbReference type="SAM" id="Phobius"/>
    </source>
</evidence>
<keyword evidence="5 6" id="KW-0472">Membrane</keyword>
<accession>A0A8S1F9Y3</accession>
<dbReference type="InterPro" id="IPR000612">
    <property type="entry name" value="PMP3"/>
</dbReference>
<dbReference type="AlphaFoldDB" id="A0A8S1F9Y3"/>
<evidence type="ECO:0000313" key="8">
    <source>
        <dbReference type="Proteomes" id="UP000494206"/>
    </source>
</evidence>
<keyword evidence="4 6" id="KW-1133">Transmembrane helix</keyword>
<sequence length="106" mass="12290">MPLERAASDVHIIDNYPENDTDRIIMTILLVVFPPLGVMFKSHGFSKHVFFNVLFYILFVIPAYFHAVWFCFVRQRKNAIFTSALQENLKLATISAAINHKDIEVY</sequence>
<evidence type="ECO:0000256" key="3">
    <source>
        <dbReference type="ARBA" id="ARBA00022692"/>
    </source>
</evidence>
<evidence type="ECO:0000256" key="5">
    <source>
        <dbReference type="ARBA" id="ARBA00023136"/>
    </source>
</evidence>
<keyword evidence="3 6" id="KW-0812">Transmembrane</keyword>
<evidence type="ECO:0000256" key="2">
    <source>
        <dbReference type="ARBA" id="ARBA00009530"/>
    </source>
</evidence>